<evidence type="ECO:0000313" key="2">
    <source>
        <dbReference type="EMBL" id="NGZ76681.1"/>
    </source>
</evidence>
<sequence>MAPNVHSIAEAQFLPGFSSLAIYRGDTMIGYTLFGPDPDDHGMYWIHRLMIDARYQQAGAGFQAVLRVIEEIGERPDRSELVRLGYHPANEAARKLYAKVGFAEEGVAPWGEMIAAYAYSQR</sequence>
<dbReference type="EMBL" id="JAAFGS010000005">
    <property type="protein sequence ID" value="NGZ76681.1"/>
    <property type="molecule type" value="Genomic_DNA"/>
</dbReference>
<proteinExistence type="predicted"/>
<dbReference type="Pfam" id="PF00583">
    <property type="entry name" value="Acetyltransf_1"/>
    <property type="match status" value="1"/>
</dbReference>
<dbReference type="SUPFAM" id="SSF55729">
    <property type="entry name" value="Acyl-CoA N-acyltransferases (Nat)"/>
    <property type="match status" value="1"/>
</dbReference>
<gene>
    <name evidence="2" type="ORF">GYN08_15255</name>
</gene>
<dbReference type="PROSITE" id="PS51186">
    <property type="entry name" value="GNAT"/>
    <property type="match status" value="1"/>
</dbReference>
<dbReference type="InterPro" id="IPR000182">
    <property type="entry name" value="GNAT_dom"/>
</dbReference>
<organism evidence="2 3">
    <name type="scientific">Saccharibacillus alkalitolerans</name>
    <dbReference type="NCBI Taxonomy" id="2705290"/>
    <lineage>
        <taxon>Bacteria</taxon>
        <taxon>Bacillati</taxon>
        <taxon>Bacillota</taxon>
        <taxon>Bacilli</taxon>
        <taxon>Bacillales</taxon>
        <taxon>Paenibacillaceae</taxon>
        <taxon>Saccharibacillus</taxon>
    </lineage>
</organism>
<keyword evidence="3" id="KW-1185">Reference proteome</keyword>
<name>A0ABX0F6U3_9BACL</name>
<dbReference type="CDD" id="cd04301">
    <property type="entry name" value="NAT_SF"/>
    <property type="match status" value="1"/>
</dbReference>
<protein>
    <submittedName>
        <fullName evidence="2">GNAT family N-acetyltransferase</fullName>
    </submittedName>
</protein>
<feature type="domain" description="N-acetyltransferase" evidence="1">
    <location>
        <begin position="1"/>
        <end position="122"/>
    </location>
</feature>
<reference evidence="2 3" key="1">
    <citation type="submission" date="2020-01" db="EMBL/GenBank/DDBJ databases">
        <title>Polyphasic characterisation and genomic insights into a novel alkali tolerant bacterium VR-M41.</title>
        <authorList>
            <person name="Vemuluri V.R."/>
        </authorList>
    </citation>
    <scope>NUCLEOTIDE SEQUENCE [LARGE SCALE GENOMIC DNA]</scope>
    <source>
        <strain evidence="2 3">VR-M41</strain>
    </source>
</reference>
<dbReference type="InterPro" id="IPR016181">
    <property type="entry name" value="Acyl_CoA_acyltransferase"/>
</dbReference>
<dbReference type="Gene3D" id="3.40.630.30">
    <property type="match status" value="1"/>
</dbReference>
<evidence type="ECO:0000259" key="1">
    <source>
        <dbReference type="PROSITE" id="PS51186"/>
    </source>
</evidence>
<accession>A0ABX0F6U3</accession>
<dbReference type="Proteomes" id="UP000800303">
    <property type="component" value="Unassembled WGS sequence"/>
</dbReference>
<evidence type="ECO:0000313" key="3">
    <source>
        <dbReference type="Proteomes" id="UP000800303"/>
    </source>
</evidence>
<comment type="caution">
    <text evidence="2">The sequence shown here is derived from an EMBL/GenBank/DDBJ whole genome shotgun (WGS) entry which is preliminary data.</text>
</comment>